<proteinExistence type="predicted"/>
<gene>
    <name evidence="2" type="ORF">STURON_00327</name>
</gene>
<keyword evidence="3" id="KW-1185">Reference proteome</keyword>
<feature type="transmembrane region" description="Helical" evidence="1">
    <location>
        <begin position="15"/>
        <end position="32"/>
    </location>
</feature>
<evidence type="ECO:0000256" key="1">
    <source>
        <dbReference type="SAM" id="Phobius"/>
    </source>
</evidence>
<dbReference type="STRING" id="216946.STURO_v1c03280"/>
<sequence>MKKWITTKNITTCSLLSAVMFVMGAAISTIASMTGKSIIQFSDIIFLIMLGKTNLFTLILSAIIAGSMIDLYAGGAIFIPITILVKILIGLTYLLLRKKVNIHIIFIISYLWIFIYNLYTYILWDASTLIVESIVNLIQYSVTVVFSIAIVFVSNFKLQNNILKNDYNDTVEVTINNKNN</sequence>
<accession>A0A0K1P5K3</accession>
<feature type="transmembrane region" description="Helical" evidence="1">
    <location>
        <begin position="134"/>
        <end position="154"/>
    </location>
</feature>
<dbReference type="InterPro" id="IPR030945">
    <property type="entry name" value="EcfS_MSC_0063"/>
</dbReference>
<evidence type="ECO:0000313" key="3">
    <source>
        <dbReference type="Proteomes" id="UP000067243"/>
    </source>
</evidence>
<dbReference type="NCBIfam" id="TIGR04522">
    <property type="entry name" value="EcfS_MSC_0063"/>
    <property type="match status" value="1"/>
</dbReference>
<name>A0A0K1P5K3_9MOLU</name>
<keyword evidence="1" id="KW-0812">Transmembrane</keyword>
<dbReference type="PATRIC" id="fig|216946.3.peg.328"/>
<evidence type="ECO:0000313" key="2">
    <source>
        <dbReference type="EMBL" id="AKU79573.1"/>
    </source>
</evidence>
<dbReference type="Gene3D" id="1.10.1760.20">
    <property type="match status" value="1"/>
</dbReference>
<reference evidence="2 3" key="1">
    <citation type="journal article" date="2015" name="Genome Announc.">
        <title>Complete Genome Sequence of Spiroplasma turonicum Strain Tab4cT, a Parasite of a Horse Fly, Haematopota sp. (Diptera: Tabanidae).</title>
        <authorList>
            <person name="Davis R.E."/>
            <person name="Shao J."/>
            <person name="Zhao Y."/>
            <person name="Gasparich G.E."/>
            <person name="Gaynor B.J."/>
            <person name="Donofrio N."/>
        </authorList>
    </citation>
    <scope>NUCLEOTIDE SEQUENCE [LARGE SCALE GENOMIC DNA]</scope>
    <source>
        <strain evidence="2 3">Tab4c</strain>
    </source>
</reference>
<dbReference type="EMBL" id="CP012328">
    <property type="protein sequence ID" value="AKU79573.1"/>
    <property type="molecule type" value="Genomic_DNA"/>
</dbReference>
<dbReference type="AlphaFoldDB" id="A0A0K1P5K3"/>
<organism evidence="2 3">
    <name type="scientific">Spiroplasma turonicum</name>
    <dbReference type="NCBI Taxonomy" id="216946"/>
    <lineage>
        <taxon>Bacteria</taxon>
        <taxon>Bacillati</taxon>
        <taxon>Mycoplasmatota</taxon>
        <taxon>Mollicutes</taxon>
        <taxon>Entomoplasmatales</taxon>
        <taxon>Spiroplasmataceae</taxon>
        <taxon>Spiroplasma</taxon>
    </lineage>
</organism>
<dbReference type="RefSeq" id="WP_075048172.1">
    <property type="nucleotide sequence ID" value="NZ_CP012328.1"/>
</dbReference>
<feature type="transmembrane region" description="Helical" evidence="1">
    <location>
        <begin position="103"/>
        <end position="122"/>
    </location>
</feature>
<feature type="transmembrane region" description="Helical" evidence="1">
    <location>
        <begin position="44"/>
        <end position="65"/>
    </location>
</feature>
<dbReference type="KEGG" id="stur:STURON_00327"/>
<feature type="transmembrane region" description="Helical" evidence="1">
    <location>
        <begin position="71"/>
        <end position="96"/>
    </location>
</feature>
<protein>
    <recommendedName>
        <fullName evidence="4">Transmembrane protein</fullName>
    </recommendedName>
</protein>
<keyword evidence="1" id="KW-1133">Transmembrane helix</keyword>
<dbReference type="Proteomes" id="UP000067243">
    <property type="component" value="Chromosome"/>
</dbReference>
<evidence type="ECO:0008006" key="4">
    <source>
        <dbReference type="Google" id="ProtNLM"/>
    </source>
</evidence>
<dbReference type="OrthoDB" id="389711at2"/>
<keyword evidence="1" id="KW-0472">Membrane</keyword>